<comment type="subcellular location">
    <subcellularLocation>
        <location evidence="1 9">Cell membrane</location>
        <topology evidence="1 9">Multi-pass membrane protein</topology>
    </subcellularLocation>
</comment>
<keyword evidence="11" id="KW-0449">Lipoprotein</keyword>
<dbReference type="OrthoDB" id="9804277at2"/>
<dbReference type="Proteomes" id="UP000290244">
    <property type="component" value="Chromosome"/>
</dbReference>
<dbReference type="GO" id="GO:0005886">
    <property type="term" value="C:plasma membrane"/>
    <property type="evidence" value="ECO:0007669"/>
    <property type="project" value="UniProtKB-SubCell"/>
</dbReference>
<sequence>MINAVKDAFINKANWLCFISGFSLVLAYAPFSLWWLALCLPLGLVHCLYRAKSNKEAFKYGFIFAFGWFASGISWVHVSIDQFGGLPLAISLLLMLLLCLYLALFPALACYLTQRFSNSNNKLWLLPSFWLLSEYLRSVVLTGFPWLSLGYSQIDSPLAHFAPVIGEVGITAIILLINISLYLIISANRVKIEANVASNIIPSTLVLMTIGIATFVFAKTTWVTATGEKLKTALIQGNIEQSMKWQPENEWPTMLKYLDLTRVNYDADLIIWPESAIPALEPTVQDYLSTVNSSAILNNSTIITGIINYNFETKEYFNALITLGNTSSNNEQGYYYNHNNRYYKNHLLPIGEFVPFQAWLRPLAPFFNLPMSSFSRGDYVQANLQANGLAILPLICFEIAFPHQLAANLTDNTDILLTVSNDAWFGDSHGPHQHLDIARMRALEFGRPLLRSTNTGITAVVDHFGQVTGIIPQFEQAVLKAQLDIVTGKTPYSQWPQLILSLMILMPLMIIKGISARQLN</sequence>
<reference evidence="11 12" key="1">
    <citation type="submission" date="2018-12" db="EMBL/GenBank/DDBJ databases">
        <title>Complete genome of Litorilituus sediminis.</title>
        <authorList>
            <person name="Liu A."/>
            <person name="Rong J."/>
        </authorList>
    </citation>
    <scope>NUCLEOTIDE SEQUENCE [LARGE SCALE GENOMIC DNA]</scope>
    <source>
        <strain evidence="11 12">JCM 17549</strain>
    </source>
</reference>
<evidence type="ECO:0000256" key="5">
    <source>
        <dbReference type="ARBA" id="ARBA00022692"/>
    </source>
</evidence>
<feature type="transmembrane region" description="Helical" evidence="9">
    <location>
        <begin position="124"/>
        <end position="147"/>
    </location>
</feature>
<evidence type="ECO:0000256" key="6">
    <source>
        <dbReference type="ARBA" id="ARBA00022989"/>
    </source>
</evidence>
<keyword evidence="5 9" id="KW-0812">Transmembrane</keyword>
<evidence type="ECO:0000256" key="9">
    <source>
        <dbReference type="HAMAP-Rule" id="MF_01148"/>
    </source>
</evidence>
<keyword evidence="12" id="KW-1185">Reference proteome</keyword>
<dbReference type="InterPro" id="IPR003010">
    <property type="entry name" value="C-N_Hydrolase"/>
</dbReference>
<evidence type="ECO:0000313" key="11">
    <source>
        <dbReference type="EMBL" id="QBG37562.1"/>
    </source>
</evidence>
<comment type="function">
    <text evidence="9">Catalyzes the phospholipid dependent N-acylation of the N-terminal cysteine of apolipoprotein, the last step in lipoprotein maturation.</text>
</comment>
<evidence type="ECO:0000256" key="4">
    <source>
        <dbReference type="ARBA" id="ARBA00022679"/>
    </source>
</evidence>
<feature type="transmembrane region" description="Helical" evidence="9">
    <location>
        <begin position="57"/>
        <end position="76"/>
    </location>
</feature>
<dbReference type="EMBL" id="CP034759">
    <property type="protein sequence ID" value="QBG37562.1"/>
    <property type="molecule type" value="Genomic_DNA"/>
</dbReference>
<gene>
    <name evidence="9" type="primary">lnt</name>
    <name evidence="11" type="ORF">EMK97_18385</name>
</gene>
<comment type="pathway">
    <text evidence="9">Protein modification; lipoprotein biosynthesis (N-acyl transfer).</text>
</comment>
<proteinExistence type="inferred from homology"/>
<dbReference type="KEGG" id="lsd:EMK97_18385"/>
<name>A0A4P6PCR3_9GAMM</name>
<feature type="transmembrane region" description="Helical" evidence="9">
    <location>
        <begin position="88"/>
        <end position="112"/>
    </location>
</feature>
<dbReference type="InterPro" id="IPR004563">
    <property type="entry name" value="Apolipo_AcylTrfase"/>
</dbReference>
<evidence type="ECO:0000256" key="2">
    <source>
        <dbReference type="ARBA" id="ARBA00010065"/>
    </source>
</evidence>
<keyword evidence="3 9" id="KW-1003">Cell membrane</keyword>
<dbReference type="NCBIfam" id="TIGR00546">
    <property type="entry name" value="lnt"/>
    <property type="match status" value="1"/>
</dbReference>
<dbReference type="Pfam" id="PF00795">
    <property type="entry name" value="CN_hydrolase"/>
    <property type="match status" value="1"/>
</dbReference>
<dbReference type="Gene3D" id="3.60.110.10">
    <property type="entry name" value="Carbon-nitrogen hydrolase"/>
    <property type="match status" value="1"/>
</dbReference>
<dbReference type="PANTHER" id="PTHR38686">
    <property type="entry name" value="APOLIPOPROTEIN N-ACYLTRANSFERASE"/>
    <property type="match status" value="1"/>
</dbReference>
<dbReference type="InterPro" id="IPR036526">
    <property type="entry name" value="C-N_Hydrolase_sf"/>
</dbReference>
<accession>A0A4P6PCR3</accession>
<dbReference type="InterPro" id="IPR045378">
    <property type="entry name" value="LNT_N"/>
</dbReference>
<evidence type="ECO:0000256" key="8">
    <source>
        <dbReference type="ARBA" id="ARBA00023315"/>
    </source>
</evidence>
<keyword evidence="6 9" id="KW-1133">Transmembrane helix</keyword>
<evidence type="ECO:0000313" key="12">
    <source>
        <dbReference type="Proteomes" id="UP000290244"/>
    </source>
</evidence>
<evidence type="ECO:0000259" key="10">
    <source>
        <dbReference type="PROSITE" id="PS50263"/>
    </source>
</evidence>
<evidence type="ECO:0000256" key="7">
    <source>
        <dbReference type="ARBA" id="ARBA00023136"/>
    </source>
</evidence>
<evidence type="ECO:0000256" key="3">
    <source>
        <dbReference type="ARBA" id="ARBA00022475"/>
    </source>
</evidence>
<dbReference type="UniPathway" id="UPA00666"/>
<feature type="transmembrane region" description="Helical" evidence="9">
    <location>
        <begin position="196"/>
        <end position="218"/>
    </location>
</feature>
<feature type="domain" description="CN hydrolase" evidence="10">
    <location>
        <begin position="235"/>
        <end position="485"/>
    </location>
</feature>
<feature type="transmembrane region" description="Helical" evidence="9">
    <location>
        <begin position="159"/>
        <end position="184"/>
    </location>
</feature>
<dbReference type="HAMAP" id="MF_01148">
    <property type="entry name" value="Lnt"/>
    <property type="match status" value="1"/>
</dbReference>
<organism evidence="11 12">
    <name type="scientific">Litorilituus sediminis</name>
    <dbReference type="NCBI Taxonomy" id="718192"/>
    <lineage>
        <taxon>Bacteria</taxon>
        <taxon>Pseudomonadati</taxon>
        <taxon>Pseudomonadota</taxon>
        <taxon>Gammaproteobacteria</taxon>
        <taxon>Alteromonadales</taxon>
        <taxon>Colwelliaceae</taxon>
        <taxon>Litorilituus</taxon>
    </lineage>
</organism>
<feature type="transmembrane region" description="Helical" evidence="9">
    <location>
        <begin position="25"/>
        <end position="45"/>
    </location>
</feature>
<keyword evidence="8 9" id="KW-0012">Acyltransferase</keyword>
<dbReference type="AlphaFoldDB" id="A0A4P6PCR3"/>
<dbReference type="Pfam" id="PF20154">
    <property type="entry name" value="LNT_N"/>
    <property type="match status" value="1"/>
</dbReference>
<keyword evidence="7 9" id="KW-0472">Membrane</keyword>
<comment type="catalytic activity">
    <reaction evidence="9">
        <text>N-terminal S-1,2-diacyl-sn-glyceryl-L-cysteinyl-[lipoprotein] + a glycerophospholipid = N-acyl-S-1,2-diacyl-sn-glyceryl-L-cysteinyl-[lipoprotein] + a 2-acyl-sn-glycero-3-phospholipid + H(+)</text>
        <dbReference type="Rhea" id="RHEA:48228"/>
        <dbReference type="Rhea" id="RHEA-COMP:14681"/>
        <dbReference type="Rhea" id="RHEA-COMP:14684"/>
        <dbReference type="ChEBI" id="CHEBI:15378"/>
        <dbReference type="ChEBI" id="CHEBI:136912"/>
        <dbReference type="ChEBI" id="CHEBI:140656"/>
        <dbReference type="ChEBI" id="CHEBI:140657"/>
        <dbReference type="ChEBI" id="CHEBI:140660"/>
        <dbReference type="EC" id="2.3.1.269"/>
    </reaction>
</comment>
<evidence type="ECO:0000256" key="1">
    <source>
        <dbReference type="ARBA" id="ARBA00004651"/>
    </source>
</evidence>
<dbReference type="CDD" id="cd07571">
    <property type="entry name" value="ALP_N-acyl_transferase"/>
    <property type="match status" value="1"/>
</dbReference>
<protein>
    <recommendedName>
        <fullName evidence="9">Apolipoprotein N-acyltransferase</fullName>
        <shortName evidence="9">ALP N-acyltransferase</shortName>
        <ecNumber evidence="9">2.3.1.269</ecNumber>
    </recommendedName>
</protein>
<comment type="similarity">
    <text evidence="2 9">Belongs to the CN hydrolase family. Apolipoprotein N-acyltransferase subfamily.</text>
</comment>
<dbReference type="PANTHER" id="PTHR38686:SF1">
    <property type="entry name" value="APOLIPOPROTEIN N-ACYLTRANSFERASE"/>
    <property type="match status" value="1"/>
</dbReference>
<keyword evidence="4 9" id="KW-0808">Transferase</keyword>
<dbReference type="SUPFAM" id="SSF56317">
    <property type="entry name" value="Carbon-nitrogen hydrolase"/>
    <property type="match status" value="1"/>
</dbReference>
<dbReference type="GO" id="GO:0042158">
    <property type="term" value="P:lipoprotein biosynthetic process"/>
    <property type="evidence" value="ECO:0007669"/>
    <property type="project" value="UniProtKB-UniRule"/>
</dbReference>
<dbReference type="GO" id="GO:0016410">
    <property type="term" value="F:N-acyltransferase activity"/>
    <property type="evidence" value="ECO:0007669"/>
    <property type="project" value="UniProtKB-UniRule"/>
</dbReference>
<dbReference type="EC" id="2.3.1.269" evidence="9"/>
<dbReference type="PROSITE" id="PS50263">
    <property type="entry name" value="CN_HYDROLASE"/>
    <property type="match status" value="1"/>
</dbReference>
<dbReference type="RefSeq" id="WP_130604223.1">
    <property type="nucleotide sequence ID" value="NZ_CP034759.1"/>
</dbReference>